<dbReference type="STRING" id="709839.TSA66_11455"/>
<evidence type="ECO:0000256" key="2">
    <source>
        <dbReference type="ARBA" id="ARBA00023125"/>
    </source>
</evidence>
<evidence type="ECO:0000256" key="3">
    <source>
        <dbReference type="ARBA" id="ARBA00023163"/>
    </source>
</evidence>
<dbReference type="Proteomes" id="UP000031572">
    <property type="component" value="Unassembled WGS sequence"/>
</dbReference>
<evidence type="ECO:0000259" key="4">
    <source>
        <dbReference type="PROSITE" id="PS01124"/>
    </source>
</evidence>
<dbReference type="GO" id="GO:0000976">
    <property type="term" value="F:transcription cis-regulatory region binding"/>
    <property type="evidence" value="ECO:0007669"/>
    <property type="project" value="TreeGrafter"/>
</dbReference>
<feature type="domain" description="HTH araC/xylS-type" evidence="4">
    <location>
        <begin position="245"/>
        <end position="342"/>
    </location>
</feature>
<dbReference type="SMART" id="SM00342">
    <property type="entry name" value="HTH_ARAC"/>
    <property type="match status" value="1"/>
</dbReference>
<dbReference type="OrthoDB" id="6506763at2"/>
<keyword evidence="1" id="KW-0805">Transcription regulation</keyword>
<dbReference type="RefSeq" id="WP_040040127.1">
    <property type="nucleotide sequence ID" value="NZ_JWJG01000028.1"/>
</dbReference>
<dbReference type="GO" id="GO:0003700">
    <property type="term" value="F:DNA-binding transcription factor activity"/>
    <property type="evidence" value="ECO:0007669"/>
    <property type="project" value="InterPro"/>
</dbReference>
<reference evidence="5 6" key="1">
    <citation type="submission" date="2014-12" db="EMBL/GenBank/DDBJ databases">
        <title>Denitrispirillum autotrophicum gen. nov., sp. nov., Denitrifying, Facultatively Autotrophic Bacteria Isolated from Rice Paddy Soil.</title>
        <authorList>
            <person name="Ishii S."/>
            <person name="Ashida N."/>
            <person name="Ohno H."/>
            <person name="Otsuka S."/>
            <person name="Yokota A."/>
            <person name="Senoo K."/>
        </authorList>
    </citation>
    <scope>NUCLEOTIDE SEQUENCE [LARGE SCALE GENOMIC DNA]</scope>
    <source>
        <strain evidence="5 6">TSA66</strain>
    </source>
</reference>
<name>A0A0C2BTD9_9BURK</name>
<evidence type="ECO:0000313" key="5">
    <source>
        <dbReference type="EMBL" id="KIF81301.1"/>
    </source>
</evidence>
<proteinExistence type="predicted"/>
<organism evidence="5 6">
    <name type="scientific">Noviherbaspirillum autotrophicum</name>
    <dbReference type="NCBI Taxonomy" id="709839"/>
    <lineage>
        <taxon>Bacteria</taxon>
        <taxon>Pseudomonadati</taxon>
        <taxon>Pseudomonadota</taxon>
        <taxon>Betaproteobacteria</taxon>
        <taxon>Burkholderiales</taxon>
        <taxon>Oxalobacteraceae</taxon>
        <taxon>Noviherbaspirillum</taxon>
    </lineage>
</organism>
<accession>A0A0C2BTD9</accession>
<comment type="caution">
    <text evidence="5">The sequence shown here is derived from an EMBL/GenBank/DDBJ whole genome shotgun (WGS) entry which is preliminary data.</text>
</comment>
<dbReference type="InterPro" id="IPR009057">
    <property type="entry name" value="Homeodomain-like_sf"/>
</dbReference>
<dbReference type="Pfam" id="PF12833">
    <property type="entry name" value="HTH_18"/>
    <property type="match status" value="1"/>
</dbReference>
<dbReference type="Gene3D" id="1.10.10.60">
    <property type="entry name" value="Homeodomain-like"/>
    <property type="match status" value="1"/>
</dbReference>
<evidence type="ECO:0000313" key="6">
    <source>
        <dbReference type="Proteomes" id="UP000031572"/>
    </source>
</evidence>
<keyword evidence="2" id="KW-0238">DNA-binding</keyword>
<keyword evidence="3" id="KW-0804">Transcription</keyword>
<dbReference type="PANTHER" id="PTHR47894">
    <property type="entry name" value="HTH-TYPE TRANSCRIPTIONAL REGULATOR GADX"/>
    <property type="match status" value="1"/>
</dbReference>
<dbReference type="InterPro" id="IPR032687">
    <property type="entry name" value="AraC-type_N"/>
</dbReference>
<dbReference type="SUPFAM" id="SSF46689">
    <property type="entry name" value="Homeodomain-like"/>
    <property type="match status" value="1"/>
</dbReference>
<sequence>MERRFPDIDDRIEPPHKIATLAELLQEEGVAASQLLKGSGLDPDQLYAPATRVASRQLLTVYGNALRLSRDPGIALKAGKRIRITHFGMYGYALLSSPTPRDAIDFAIKYRSLAATLLGLRFEETEHDAFWEFSDVLSLGAHSDLFRFVLEFQLGTQLSVHGDILGRPVTPTEICVAYAAPRHASAYKELLGCPVRFGQDRNQLRFSRDLLEQPLAFANPATIAVVRQTCDQLLTELKAASGMAGKVFGILMAQPGRFPDIETVAHQLHMTSRTLRRKLQSQETSYQTILNNVRKQLAMDYLRKTRMSNEDIAASLGFSDAPNFRQAFKKWTGTTPSEFRACSS</sequence>
<protein>
    <recommendedName>
        <fullName evidence="4">HTH araC/xylS-type domain-containing protein</fullName>
    </recommendedName>
</protein>
<keyword evidence="6" id="KW-1185">Reference proteome</keyword>
<dbReference type="EMBL" id="JWJG01000028">
    <property type="protein sequence ID" value="KIF81301.1"/>
    <property type="molecule type" value="Genomic_DNA"/>
</dbReference>
<dbReference type="PANTHER" id="PTHR47894:SF1">
    <property type="entry name" value="HTH-TYPE TRANSCRIPTIONAL REGULATOR VQSM"/>
    <property type="match status" value="1"/>
</dbReference>
<dbReference type="AlphaFoldDB" id="A0A0C2BTD9"/>
<dbReference type="GO" id="GO:0005829">
    <property type="term" value="C:cytosol"/>
    <property type="evidence" value="ECO:0007669"/>
    <property type="project" value="TreeGrafter"/>
</dbReference>
<dbReference type="InterPro" id="IPR018060">
    <property type="entry name" value="HTH_AraC"/>
</dbReference>
<dbReference type="Pfam" id="PF12625">
    <property type="entry name" value="Arabinose_bd"/>
    <property type="match status" value="1"/>
</dbReference>
<dbReference type="PROSITE" id="PS01124">
    <property type="entry name" value="HTH_ARAC_FAMILY_2"/>
    <property type="match status" value="1"/>
</dbReference>
<gene>
    <name evidence="5" type="ORF">TSA66_11455</name>
</gene>
<evidence type="ECO:0000256" key="1">
    <source>
        <dbReference type="ARBA" id="ARBA00023015"/>
    </source>
</evidence>